<keyword evidence="3" id="KW-1185">Reference proteome</keyword>
<dbReference type="Pfam" id="PF04266">
    <property type="entry name" value="ASCH"/>
    <property type="match status" value="1"/>
</dbReference>
<dbReference type="InterPro" id="IPR015947">
    <property type="entry name" value="PUA-like_sf"/>
</dbReference>
<dbReference type="PANTHER" id="PTHR39203:SF1">
    <property type="entry name" value="CYTOPLASMIC PROTEIN"/>
    <property type="match status" value="1"/>
</dbReference>
<organism evidence="2 3">
    <name type="scientific">Jannaschia rubra</name>
    <dbReference type="NCBI Taxonomy" id="282197"/>
    <lineage>
        <taxon>Bacteria</taxon>
        <taxon>Pseudomonadati</taxon>
        <taxon>Pseudomonadota</taxon>
        <taxon>Alphaproteobacteria</taxon>
        <taxon>Rhodobacterales</taxon>
        <taxon>Roseobacteraceae</taxon>
        <taxon>Jannaschia</taxon>
    </lineage>
</organism>
<gene>
    <name evidence="2" type="ORF">JAN5088_02340</name>
</gene>
<dbReference type="PANTHER" id="PTHR39203">
    <property type="entry name" value="CYTOPLASMIC PROTEIN-RELATED"/>
    <property type="match status" value="1"/>
</dbReference>
<dbReference type="InterPro" id="IPR007374">
    <property type="entry name" value="ASCH_domain"/>
</dbReference>
<dbReference type="Gene3D" id="3.10.400.10">
    <property type="entry name" value="Sulfate adenylyltransferase"/>
    <property type="match status" value="1"/>
</dbReference>
<dbReference type="InterPro" id="IPR009326">
    <property type="entry name" value="DUF984"/>
</dbReference>
<dbReference type="RefSeq" id="WP_055682953.1">
    <property type="nucleotide sequence ID" value="NZ_CANMUL010000001.1"/>
</dbReference>
<evidence type="ECO:0000313" key="2">
    <source>
        <dbReference type="EMBL" id="CTQ33558.1"/>
    </source>
</evidence>
<feature type="domain" description="ASCH" evidence="1">
    <location>
        <begin position="17"/>
        <end position="134"/>
    </location>
</feature>
<protein>
    <submittedName>
        <fullName evidence="2">ASCH domain protein</fullName>
    </submittedName>
</protein>
<dbReference type="EMBL" id="CXPG01000020">
    <property type="protein sequence ID" value="CTQ33558.1"/>
    <property type="molecule type" value="Genomic_DNA"/>
</dbReference>
<accession>A0A0M6XRT8</accession>
<name>A0A0M6XRT8_9RHOB</name>
<reference evidence="2 3" key="1">
    <citation type="submission" date="2015-07" db="EMBL/GenBank/DDBJ databases">
        <authorList>
            <person name="Noorani M."/>
        </authorList>
    </citation>
    <scope>NUCLEOTIDE SEQUENCE [LARGE SCALE GENOMIC DNA]</scope>
    <source>
        <strain evidence="2 3">CECT 5088</strain>
    </source>
</reference>
<dbReference type="STRING" id="282197.SAMN04488517_102387"/>
<dbReference type="OrthoDB" id="9807542at2"/>
<proteinExistence type="predicted"/>
<dbReference type="SUPFAM" id="SSF88697">
    <property type="entry name" value="PUA domain-like"/>
    <property type="match status" value="1"/>
</dbReference>
<dbReference type="Proteomes" id="UP000048908">
    <property type="component" value="Unassembled WGS sequence"/>
</dbReference>
<dbReference type="AlphaFoldDB" id="A0A0M6XRT8"/>
<dbReference type="SMART" id="SM01022">
    <property type="entry name" value="ASCH"/>
    <property type="match status" value="1"/>
</dbReference>
<evidence type="ECO:0000313" key="3">
    <source>
        <dbReference type="Proteomes" id="UP000048908"/>
    </source>
</evidence>
<evidence type="ECO:0000259" key="1">
    <source>
        <dbReference type="SMART" id="SM01022"/>
    </source>
</evidence>
<sequence>MTSLQEIVDANPEAETFRFGDDAARCDAILALVRSGRKTATCEAARHYGPRGDAWPEVGRRDVALDWDGTPALMVETVAVETRRWSEMDEAFVAAQGEFRDLAHWQKVYRPYFAATGGWSDDMKIMCETFRMVEDYAGKAP</sequence>